<dbReference type="EMBL" id="BMAR01000008">
    <property type="protein sequence ID" value="GFR44901.1"/>
    <property type="molecule type" value="Genomic_DNA"/>
</dbReference>
<sequence>MDKDTDGIEDREYMSCGARTLSCFQYEDPATLERVGLKLLAQACICPAAVLAANVSLMEGEGAGSRPHNIPFSDGLVIGPKGAMVYSSTCRSQIVCGPFCMGLPVLCMENLLHRQRIRDKYGLQRPSSFLEVGAGFCYPCSLYETHTFLRDIKYQQMIMQQRSGNDDAQGPLETAMRAMKRTARSKGTIAGQDSNSVAVPQSPSAAVIEPNAVTANSGVAKEGDAAPAALQPMSPSFSAQGPENAEMPTDSVGETPNRVVTLYGREQVSNRRAQACMPTASASSAESRSTPASSIPPPEVTDSPRMRRGAQTTSSSASRQDDAESALADSASFPVPSALPLPAMVRDPPTFAVPPALKPPDSTDPEVMEAWMQGPKLTHLSQSLQSRGEGSQIQQDSRPRPAAPTRSGSEASLFSIALEPTDKHLSPAKQPNGPQAHTARIAGTSAVATHAATEGPGSSRELQGTITSSTLSVMIDQAMLNGSAGSTTRGSGGAGSVPPDSSDPAAFWTGYRQTAMTPIAEAEAEDAVSMQSNPAERSSRRQDGSTAALGDTQCDNDSACSSQRPEPIVSRNAQRGLRSSGAPSVRTSGSAGSSGSVPATVTGVNAVALTALARMGSDSGGVVSACNGRGSGPRIGNNKQNTFPGLQRRAAAPMLTVGRAAGASLRAQAAAKGLEQPSASGGTEDDMGASADNFTQGGAAFQENVASSPAPPLSQCTPPSAVSGHSPCTYGDGDDEVNLASIRPSFIDAPELQHFKQVLRVAGEEVDTQPAPATLARPPPVAGPNTTTALANAGSARLVTLAPAVGSLSQRVGGGRYGSRPAIPPPAAFQAYAPVVAAQEASYCADGPSQDDTDGVLSEEASSAIDGPVSSADVSPASGGQRAHPATRGVTPRERFPASAGGDATVSVAVTPAGAPPPCTAGEPEVTPNAACTSASKHSASGLSVAESNVAYDSTADSVAISQHRQKHWINWMAQSGVSVGTSVGLSVRPGYGKTARGSKAPVDQSTSYANAGNRAQLSSMVVEEEDGSGEAPVYERWG</sequence>
<feature type="region of interest" description="Disordered" evidence="1">
    <location>
        <begin position="482"/>
        <end position="507"/>
    </location>
</feature>
<gene>
    <name evidence="2" type="ORF">Agub_g6246</name>
</gene>
<evidence type="ECO:0000313" key="3">
    <source>
        <dbReference type="Proteomes" id="UP001054857"/>
    </source>
</evidence>
<feature type="compositionally biased region" description="Polar residues" evidence="1">
    <location>
        <begin position="553"/>
        <end position="564"/>
    </location>
</feature>
<protein>
    <submittedName>
        <fullName evidence="2">Uncharacterized protein</fullName>
    </submittedName>
</protein>
<feature type="region of interest" description="Disordered" evidence="1">
    <location>
        <begin position="991"/>
        <end position="1012"/>
    </location>
</feature>
<feature type="region of interest" description="Disordered" evidence="1">
    <location>
        <begin position="1020"/>
        <end position="1039"/>
    </location>
</feature>
<feature type="region of interest" description="Disordered" evidence="1">
    <location>
        <begin position="381"/>
        <end position="410"/>
    </location>
</feature>
<organism evidence="2 3">
    <name type="scientific">Astrephomene gubernaculifera</name>
    <dbReference type="NCBI Taxonomy" id="47775"/>
    <lineage>
        <taxon>Eukaryota</taxon>
        <taxon>Viridiplantae</taxon>
        <taxon>Chlorophyta</taxon>
        <taxon>core chlorophytes</taxon>
        <taxon>Chlorophyceae</taxon>
        <taxon>CS clade</taxon>
        <taxon>Chlamydomonadales</taxon>
        <taxon>Astrephomenaceae</taxon>
        <taxon>Astrephomene</taxon>
    </lineage>
</organism>
<dbReference type="AlphaFoldDB" id="A0AAD3HLE5"/>
<reference evidence="2 3" key="1">
    <citation type="journal article" date="2021" name="Sci. Rep.">
        <title>Genome sequencing of the multicellular alga Astrephomene provides insights into convergent evolution of germ-soma differentiation.</title>
        <authorList>
            <person name="Yamashita S."/>
            <person name="Yamamoto K."/>
            <person name="Matsuzaki R."/>
            <person name="Suzuki S."/>
            <person name="Yamaguchi H."/>
            <person name="Hirooka S."/>
            <person name="Minakuchi Y."/>
            <person name="Miyagishima S."/>
            <person name="Kawachi M."/>
            <person name="Toyoda A."/>
            <person name="Nozaki H."/>
        </authorList>
    </citation>
    <scope>NUCLEOTIDE SEQUENCE [LARGE SCALE GENOMIC DNA]</scope>
    <source>
        <strain evidence="2 3">NIES-4017</strain>
    </source>
</reference>
<evidence type="ECO:0000313" key="2">
    <source>
        <dbReference type="EMBL" id="GFR44901.1"/>
    </source>
</evidence>
<feature type="compositionally biased region" description="Low complexity" evidence="1">
    <location>
        <begin position="280"/>
        <end position="293"/>
    </location>
</feature>
<feature type="region of interest" description="Disordered" evidence="1">
    <location>
        <begin position="218"/>
        <end position="255"/>
    </location>
</feature>
<feature type="compositionally biased region" description="Polar residues" evidence="1">
    <location>
        <begin position="381"/>
        <end position="396"/>
    </location>
</feature>
<name>A0AAD3HLE5_9CHLO</name>
<feature type="region of interest" description="Disordered" evidence="1">
    <location>
        <begin position="844"/>
        <end position="930"/>
    </location>
</feature>
<evidence type="ECO:0000256" key="1">
    <source>
        <dbReference type="SAM" id="MobiDB-lite"/>
    </source>
</evidence>
<comment type="caution">
    <text evidence="2">The sequence shown here is derived from an EMBL/GenBank/DDBJ whole genome shotgun (WGS) entry which is preliminary data.</text>
</comment>
<keyword evidence="3" id="KW-1185">Reference proteome</keyword>
<feature type="region of interest" description="Disordered" evidence="1">
    <location>
        <begin position="618"/>
        <end position="643"/>
    </location>
</feature>
<feature type="compositionally biased region" description="Low complexity" evidence="1">
    <location>
        <begin position="904"/>
        <end position="913"/>
    </location>
</feature>
<feature type="region of interest" description="Disordered" evidence="1">
    <location>
        <begin position="523"/>
        <end position="599"/>
    </location>
</feature>
<proteinExistence type="predicted"/>
<accession>A0AAD3HLE5</accession>
<feature type="region of interest" description="Disordered" evidence="1">
    <location>
        <begin position="270"/>
        <end position="334"/>
    </location>
</feature>
<dbReference type="Proteomes" id="UP001054857">
    <property type="component" value="Unassembled WGS sequence"/>
</dbReference>
<feature type="compositionally biased region" description="Low complexity" evidence="1">
    <location>
        <begin position="583"/>
        <end position="599"/>
    </location>
</feature>